<evidence type="ECO:0000256" key="2">
    <source>
        <dbReference type="ARBA" id="ARBA00022692"/>
    </source>
</evidence>
<keyword evidence="2 6" id="KW-0812">Transmembrane</keyword>
<evidence type="ECO:0000259" key="7">
    <source>
        <dbReference type="PROSITE" id="PS50262"/>
    </source>
</evidence>
<organism evidence="8">
    <name type="scientific">Chrysotila carterae</name>
    <name type="common">Marine alga</name>
    <name type="synonym">Syracosphaera carterae</name>
    <dbReference type="NCBI Taxonomy" id="13221"/>
    <lineage>
        <taxon>Eukaryota</taxon>
        <taxon>Haptista</taxon>
        <taxon>Haptophyta</taxon>
        <taxon>Prymnesiophyceae</taxon>
        <taxon>Isochrysidales</taxon>
        <taxon>Isochrysidaceae</taxon>
        <taxon>Chrysotila</taxon>
    </lineage>
</organism>
<feature type="domain" description="G-protein coupled receptors family 1 profile" evidence="7">
    <location>
        <begin position="46"/>
        <end position="254"/>
    </location>
</feature>
<gene>
    <name evidence="8" type="ORF">PCAR00345_LOCUS7376</name>
</gene>
<accession>A0A7S4B5E8</accession>
<feature type="transmembrane region" description="Helical" evidence="6">
    <location>
        <begin position="240"/>
        <end position="262"/>
    </location>
</feature>
<evidence type="ECO:0000256" key="4">
    <source>
        <dbReference type="ARBA" id="ARBA00023136"/>
    </source>
</evidence>
<sequence>MSNTITKDELPENPSRFDYIRVRPGDDDLHKMWSAWSAISALVSAGCLIVLLSIGTSSIRKNHFNVIIWFVVFPDFIFSFCCIFTCAINAAFPSYSINEVRWMCEWQSIFCIIGFTASPWMNAYLGYEVYRLLYANRWAITYEPPSSRRMYCTVAILYSWSLFVALWTLIPFLPHEANAGSGLACFPLEYDTGSSLFFWLVFTPCFLLIPLFYIFILSIRAWQQGLLAQASDKARPLAYFYMRIVLVFVVFWVPSVTLLYVVPMSDPWIFWAGGTWSHLQGLGSSMMCLSKPDILQAAKKLPLRIVACCRRKELAKTEHATSSMQTSTYSKRTPASQGARLSIEQGIDISPDASHMGASQYGVTSQLGGTSMMESGLEPSSRV</sequence>
<dbReference type="GO" id="GO:0016020">
    <property type="term" value="C:membrane"/>
    <property type="evidence" value="ECO:0007669"/>
    <property type="project" value="UniProtKB-SubCell"/>
</dbReference>
<reference evidence="8" key="1">
    <citation type="submission" date="2021-01" db="EMBL/GenBank/DDBJ databases">
        <authorList>
            <person name="Corre E."/>
            <person name="Pelletier E."/>
            <person name="Niang G."/>
            <person name="Scheremetjew M."/>
            <person name="Finn R."/>
            <person name="Kale V."/>
            <person name="Holt S."/>
            <person name="Cochrane G."/>
            <person name="Meng A."/>
            <person name="Brown T."/>
            <person name="Cohen L."/>
        </authorList>
    </citation>
    <scope>NUCLEOTIDE SEQUENCE</scope>
    <source>
        <strain evidence="8">CCMP645</strain>
    </source>
</reference>
<evidence type="ECO:0000256" key="6">
    <source>
        <dbReference type="SAM" id="Phobius"/>
    </source>
</evidence>
<feature type="compositionally biased region" description="Polar residues" evidence="5">
    <location>
        <begin position="361"/>
        <end position="373"/>
    </location>
</feature>
<dbReference type="InterPro" id="IPR017452">
    <property type="entry name" value="GPCR_Rhodpsn_7TM"/>
</dbReference>
<feature type="transmembrane region" description="Helical" evidence="6">
    <location>
        <begin position="151"/>
        <end position="173"/>
    </location>
</feature>
<keyword evidence="3 6" id="KW-1133">Transmembrane helix</keyword>
<feature type="transmembrane region" description="Helical" evidence="6">
    <location>
        <begin position="196"/>
        <end position="219"/>
    </location>
</feature>
<name>A0A7S4B5E8_CHRCT</name>
<evidence type="ECO:0000256" key="5">
    <source>
        <dbReference type="SAM" id="MobiDB-lite"/>
    </source>
</evidence>
<evidence type="ECO:0000256" key="1">
    <source>
        <dbReference type="ARBA" id="ARBA00004370"/>
    </source>
</evidence>
<dbReference type="SUPFAM" id="SSF81321">
    <property type="entry name" value="Family A G protein-coupled receptor-like"/>
    <property type="match status" value="1"/>
</dbReference>
<comment type="subcellular location">
    <subcellularLocation>
        <location evidence="1">Membrane</location>
    </subcellularLocation>
</comment>
<feature type="transmembrane region" description="Helical" evidence="6">
    <location>
        <begin position="107"/>
        <end position="130"/>
    </location>
</feature>
<feature type="transmembrane region" description="Helical" evidence="6">
    <location>
        <begin position="33"/>
        <end position="54"/>
    </location>
</feature>
<dbReference type="AlphaFoldDB" id="A0A7S4B5E8"/>
<evidence type="ECO:0000256" key="3">
    <source>
        <dbReference type="ARBA" id="ARBA00022989"/>
    </source>
</evidence>
<feature type="region of interest" description="Disordered" evidence="5">
    <location>
        <begin position="360"/>
        <end position="383"/>
    </location>
</feature>
<feature type="transmembrane region" description="Helical" evidence="6">
    <location>
        <begin position="66"/>
        <end position="92"/>
    </location>
</feature>
<evidence type="ECO:0000313" key="8">
    <source>
        <dbReference type="EMBL" id="CAE0754789.1"/>
    </source>
</evidence>
<keyword evidence="4 6" id="KW-0472">Membrane</keyword>
<proteinExistence type="predicted"/>
<dbReference type="CDD" id="cd00637">
    <property type="entry name" value="7tm_classA_rhodopsin-like"/>
    <property type="match status" value="1"/>
</dbReference>
<dbReference type="EMBL" id="HBIZ01012300">
    <property type="protein sequence ID" value="CAE0754789.1"/>
    <property type="molecule type" value="Transcribed_RNA"/>
</dbReference>
<protein>
    <recommendedName>
        <fullName evidence="7">G-protein coupled receptors family 1 profile domain-containing protein</fullName>
    </recommendedName>
</protein>
<dbReference type="Gene3D" id="1.20.1070.10">
    <property type="entry name" value="Rhodopsin 7-helix transmembrane proteins"/>
    <property type="match status" value="1"/>
</dbReference>
<dbReference type="PROSITE" id="PS50262">
    <property type="entry name" value="G_PROTEIN_RECEP_F1_2"/>
    <property type="match status" value="1"/>
</dbReference>